<protein>
    <submittedName>
        <fullName evidence="3">DUF2147 domain-containing protein</fullName>
    </submittedName>
</protein>
<evidence type="ECO:0000313" key="3">
    <source>
        <dbReference type="EMBL" id="PWF20884.1"/>
    </source>
</evidence>
<dbReference type="Gene3D" id="2.40.128.520">
    <property type="match status" value="1"/>
</dbReference>
<feature type="domain" description="DUF2147" evidence="2">
    <location>
        <begin position="28"/>
        <end position="145"/>
    </location>
</feature>
<accession>A0A2V1JVJ6</accession>
<evidence type="ECO:0000313" key="4">
    <source>
        <dbReference type="Proteomes" id="UP000245212"/>
    </source>
</evidence>
<reference evidence="4" key="1">
    <citation type="submission" date="2018-05" db="EMBL/GenBank/DDBJ databases">
        <authorList>
            <person name="Li Y."/>
        </authorList>
    </citation>
    <scope>NUCLEOTIDE SEQUENCE [LARGE SCALE GENOMIC DNA]</scope>
    <source>
        <strain evidence="4">3d-2-2</strain>
    </source>
</reference>
<dbReference type="EMBL" id="QETA01000011">
    <property type="protein sequence ID" value="PWF20884.1"/>
    <property type="molecule type" value="Genomic_DNA"/>
</dbReference>
<dbReference type="Proteomes" id="UP000245212">
    <property type="component" value="Unassembled WGS sequence"/>
</dbReference>
<dbReference type="RefSeq" id="WP_109063225.1">
    <property type="nucleotide sequence ID" value="NZ_QETA01000011.1"/>
</dbReference>
<dbReference type="PANTHER" id="PTHR36919">
    <property type="entry name" value="BLR1215 PROTEIN"/>
    <property type="match status" value="1"/>
</dbReference>
<dbReference type="AlphaFoldDB" id="A0A2V1JVJ6"/>
<feature type="signal peptide" evidence="1">
    <location>
        <begin position="1"/>
        <end position="23"/>
    </location>
</feature>
<keyword evidence="4" id="KW-1185">Reference proteome</keyword>
<organism evidence="3 4">
    <name type="scientific">Corticimicrobacter populi</name>
    <dbReference type="NCBI Taxonomy" id="2175229"/>
    <lineage>
        <taxon>Bacteria</taxon>
        <taxon>Pseudomonadati</taxon>
        <taxon>Pseudomonadota</taxon>
        <taxon>Betaproteobacteria</taxon>
        <taxon>Burkholderiales</taxon>
        <taxon>Alcaligenaceae</taxon>
        <taxon>Corticimicrobacter</taxon>
    </lineage>
</organism>
<feature type="chain" id="PRO_5015901956" evidence="1">
    <location>
        <begin position="24"/>
        <end position="147"/>
    </location>
</feature>
<name>A0A2V1JVJ6_9BURK</name>
<evidence type="ECO:0000259" key="2">
    <source>
        <dbReference type="Pfam" id="PF09917"/>
    </source>
</evidence>
<proteinExistence type="predicted"/>
<gene>
    <name evidence="3" type="ORF">DD235_16525</name>
</gene>
<comment type="caution">
    <text evidence="3">The sequence shown here is derived from an EMBL/GenBank/DDBJ whole genome shotgun (WGS) entry which is preliminary data.</text>
</comment>
<sequence length="147" mass="16092">MRCKSIRAGLTVLLLACFPTAYGASPDGRWQTIDDETGQPKSIITLTQASDGSLSGRVTEILQSDKGPNPRCEKCEGERHNQPIVGMTVLWDLRPEGDNAWNAGTILDPSKGKTYRAKAKLAEDGQTLEVSGCIVFICRSQTWLREP</sequence>
<dbReference type="PANTHER" id="PTHR36919:SF3">
    <property type="entry name" value="BLL5882 PROTEIN"/>
    <property type="match status" value="1"/>
</dbReference>
<dbReference type="InterPro" id="IPR019223">
    <property type="entry name" value="DUF2147"/>
</dbReference>
<dbReference type="Pfam" id="PF09917">
    <property type="entry name" value="DUF2147"/>
    <property type="match status" value="1"/>
</dbReference>
<keyword evidence="1" id="KW-0732">Signal</keyword>
<evidence type="ECO:0000256" key="1">
    <source>
        <dbReference type="SAM" id="SignalP"/>
    </source>
</evidence>